<dbReference type="AlphaFoldDB" id="A0A2C9EUZ8"/>
<comment type="similarity">
    <text evidence="3">Belongs to the UPF0312 family. Type 1 subfamily.</text>
</comment>
<evidence type="ECO:0000313" key="5">
    <source>
        <dbReference type="EMBL" id="AGL87485.1"/>
    </source>
</evidence>
<dbReference type="Proteomes" id="UP000013940">
    <property type="component" value="Chromosome"/>
</dbReference>
<evidence type="ECO:0000256" key="1">
    <source>
        <dbReference type="ARBA" id="ARBA00022729"/>
    </source>
</evidence>
<evidence type="ECO:0000313" key="6">
    <source>
        <dbReference type="Proteomes" id="UP000013940"/>
    </source>
</evidence>
<dbReference type="Pfam" id="PF04264">
    <property type="entry name" value="YceI"/>
    <property type="match status" value="1"/>
</dbReference>
<reference evidence="6" key="1">
    <citation type="journal article" date="2014" name="Genome Announc.">
        <title>Full-genome sequence of the plant growth-promoting bacterium Pseudomonas protegens CHA0.</title>
        <authorList>
            <person name="Jousset A."/>
            <person name="Schuldes J."/>
            <person name="Keel C."/>
            <person name="Maurhofer M."/>
            <person name="Daniel R."/>
            <person name="Scheu S."/>
            <person name="Thuermer A."/>
        </authorList>
    </citation>
    <scope>NUCLEOTIDE SEQUENCE [LARGE SCALE GENOMIC DNA]</scope>
    <source>
        <strain evidence="6">DSM 19095 / LMG 27888 / CFBP 6595 / CHA0</strain>
    </source>
</reference>
<evidence type="ECO:0000256" key="2">
    <source>
        <dbReference type="ARBA" id="ARBA00022764"/>
    </source>
</evidence>
<sequence precursor="true">MFNLDSKGIESMLKKTLAALAIGSAVLAAGQVMAADYVIDKEGQHAFVDFKISHLGYSFITGTFKDLDGKFSFDAAKPEDAKIEVNVRTASVFTNHAERDKHITSKDFLDAGKFADAKFVSTSVKPTGKNADGKLTADVAGDLTLHGVTKPVVVKATFLGEGKDPWGGYRAGFEGTTSINRQDFGKMMDLGPASNNVDLYISFEGVKAK</sequence>
<name>A0A2C9EUZ8_PSEPH</name>
<protein>
    <recommendedName>
        <fullName evidence="3">UPF0312 protein PFLCHA0_c57570</fullName>
    </recommendedName>
</protein>
<dbReference type="InterPro" id="IPR007372">
    <property type="entry name" value="Lipid/polyisoprenoid-bd_YceI"/>
</dbReference>
<feature type="signal peptide" evidence="3">
    <location>
        <begin position="1"/>
        <end position="34"/>
    </location>
</feature>
<dbReference type="KEGG" id="pprc:PFLCHA0_c57570"/>
<dbReference type="InterPro" id="IPR036761">
    <property type="entry name" value="TTHA0802/YceI-like_sf"/>
</dbReference>
<gene>
    <name evidence="5" type="ORF">PFLCHA0_c57570</name>
</gene>
<dbReference type="NCBIfam" id="NF002994">
    <property type="entry name" value="PRK03757.1"/>
    <property type="match status" value="1"/>
</dbReference>
<evidence type="ECO:0000256" key="3">
    <source>
        <dbReference type="HAMAP-Rule" id="MF_00780"/>
    </source>
</evidence>
<comment type="subcellular location">
    <subcellularLocation>
        <location evidence="3">Periplasm</location>
    </subcellularLocation>
</comment>
<dbReference type="HOGENOM" id="CLU_071003_1_2_6"/>
<dbReference type="PANTHER" id="PTHR34406">
    <property type="entry name" value="PROTEIN YCEI"/>
    <property type="match status" value="1"/>
</dbReference>
<dbReference type="Gene3D" id="2.40.128.110">
    <property type="entry name" value="Lipid/polyisoprenoid-binding, YceI-like"/>
    <property type="match status" value="1"/>
</dbReference>
<dbReference type="InterPro" id="IPR023480">
    <property type="entry name" value="UPF0312/YceI"/>
</dbReference>
<dbReference type="PANTHER" id="PTHR34406:SF1">
    <property type="entry name" value="PROTEIN YCEI"/>
    <property type="match status" value="1"/>
</dbReference>
<dbReference type="HAMAP" id="MF_00780">
    <property type="entry name" value="UPF0312"/>
    <property type="match status" value="1"/>
</dbReference>
<dbReference type="EMBL" id="CP003190">
    <property type="protein sequence ID" value="AGL87485.1"/>
    <property type="molecule type" value="Genomic_DNA"/>
</dbReference>
<evidence type="ECO:0000259" key="4">
    <source>
        <dbReference type="SMART" id="SM00867"/>
    </source>
</evidence>
<dbReference type="SUPFAM" id="SSF101874">
    <property type="entry name" value="YceI-like"/>
    <property type="match status" value="1"/>
</dbReference>
<keyword evidence="1 3" id="KW-0732">Signal</keyword>
<dbReference type="eggNOG" id="COG2353">
    <property type="taxonomic scope" value="Bacteria"/>
</dbReference>
<dbReference type="SMART" id="SM00867">
    <property type="entry name" value="YceI"/>
    <property type="match status" value="1"/>
</dbReference>
<accession>A0A2C9EUZ8</accession>
<dbReference type="GO" id="GO:0042597">
    <property type="term" value="C:periplasmic space"/>
    <property type="evidence" value="ECO:0007669"/>
    <property type="project" value="UniProtKB-SubCell"/>
</dbReference>
<feature type="domain" description="Lipid/polyisoprenoid-binding YceI-like" evidence="4">
    <location>
        <begin position="36"/>
        <end position="206"/>
    </location>
</feature>
<organism evidence="5 6">
    <name type="scientific">Pseudomonas protegens (strain DSM 19095 / LMG 27888 / CFBP 6595 / CHA0)</name>
    <dbReference type="NCBI Taxonomy" id="1124983"/>
    <lineage>
        <taxon>Bacteria</taxon>
        <taxon>Pseudomonadati</taxon>
        <taxon>Pseudomonadota</taxon>
        <taxon>Gammaproteobacteria</taxon>
        <taxon>Pseudomonadales</taxon>
        <taxon>Pseudomonadaceae</taxon>
        <taxon>Pseudomonas</taxon>
    </lineage>
</organism>
<feature type="chain" id="PRO_5013405912" description="UPF0312 protein PFLCHA0_c57570" evidence="3">
    <location>
        <begin position="35"/>
        <end position="209"/>
    </location>
</feature>
<proteinExistence type="inferred from homology"/>
<keyword evidence="2 3" id="KW-0574">Periplasm</keyword>